<keyword evidence="12" id="KW-1185">Reference proteome</keyword>
<dbReference type="GO" id="GO:0005886">
    <property type="term" value="C:plasma membrane"/>
    <property type="evidence" value="ECO:0007669"/>
    <property type="project" value="UniProtKB-SubCell"/>
</dbReference>
<evidence type="ECO:0000256" key="4">
    <source>
        <dbReference type="ARBA" id="ARBA00022475"/>
    </source>
</evidence>
<keyword evidence="3" id="KW-0813">Transport</keyword>
<evidence type="ECO:0000256" key="5">
    <source>
        <dbReference type="ARBA" id="ARBA00022692"/>
    </source>
</evidence>
<evidence type="ECO:0000256" key="6">
    <source>
        <dbReference type="ARBA" id="ARBA00022868"/>
    </source>
</evidence>
<keyword evidence="10" id="KW-0472">Membrane</keyword>
<comment type="subcellular location">
    <subcellularLocation>
        <location evidence="1">Cell junction</location>
        <location evidence="1">Gap junction</location>
    </subcellularLocation>
    <subcellularLocation>
        <location evidence="2">Cell membrane</location>
        <topology evidence="2">Multi-pass membrane protein</topology>
    </subcellularLocation>
</comment>
<evidence type="ECO:0000313" key="12">
    <source>
        <dbReference type="Proteomes" id="UP000887574"/>
    </source>
</evidence>
<evidence type="ECO:0000256" key="9">
    <source>
        <dbReference type="ARBA" id="ARBA00023065"/>
    </source>
</evidence>
<keyword evidence="6" id="KW-0303">Gap junction</keyword>
<evidence type="ECO:0000256" key="8">
    <source>
        <dbReference type="ARBA" id="ARBA00022989"/>
    </source>
</evidence>
<evidence type="ECO:0000256" key="3">
    <source>
        <dbReference type="ARBA" id="ARBA00022448"/>
    </source>
</evidence>
<sequence>MALEAGFFYLPMIFWSQTNGKSGINIANMVKTVEGIDSSESAERKKAVLAICQHLEDSVRLRHVRRAGASKMDYYWKLGMLDGNFVSKAQTQLKHVFCGPTIRRSLSSAGSLQHRPNGSGHSSFSYTEALCITNNSKMPLRRPTPSTTTLGTEIWCLWKWRLNLQGSCPNTWAPVYMLKWYSYHQWMGIGACPKESSLTIPIPV</sequence>
<dbReference type="AlphaFoldDB" id="A0A915DE56"/>
<dbReference type="Proteomes" id="UP000887574">
    <property type="component" value="Unplaced"/>
</dbReference>
<dbReference type="WBParaSite" id="jg18644">
    <property type="protein sequence ID" value="jg18644"/>
    <property type="gene ID" value="jg18644"/>
</dbReference>
<keyword evidence="11" id="KW-0407">Ion channel</keyword>
<dbReference type="GO" id="GO:0005921">
    <property type="term" value="C:gap junction"/>
    <property type="evidence" value="ECO:0007669"/>
    <property type="project" value="UniProtKB-SubCell"/>
</dbReference>
<keyword evidence="7" id="KW-0965">Cell junction</keyword>
<keyword evidence="9" id="KW-0406">Ion transport</keyword>
<proteinExistence type="predicted"/>
<organism evidence="12 13">
    <name type="scientific">Ditylenchus dipsaci</name>
    <dbReference type="NCBI Taxonomy" id="166011"/>
    <lineage>
        <taxon>Eukaryota</taxon>
        <taxon>Metazoa</taxon>
        <taxon>Ecdysozoa</taxon>
        <taxon>Nematoda</taxon>
        <taxon>Chromadorea</taxon>
        <taxon>Rhabditida</taxon>
        <taxon>Tylenchina</taxon>
        <taxon>Tylenchomorpha</taxon>
        <taxon>Sphaerularioidea</taxon>
        <taxon>Anguinidae</taxon>
        <taxon>Anguininae</taxon>
        <taxon>Ditylenchus</taxon>
    </lineage>
</organism>
<protein>
    <submittedName>
        <fullName evidence="13">Uncharacterized protein</fullName>
    </submittedName>
</protein>
<dbReference type="Pfam" id="PF00876">
    <property type="entry name" value="Innexin"/>
    <property type="match status" value="1"/>
</dbReference>
<evidence type="ECO:0000256" key="1">
    <source>
        <dbReference type="ARBA" id="ARBA00004610"/>
    </source>
</evidence>
<dbReference type="GO" id="GO:0034220">
    <property type="term" value="P:monoatomic ion transmembrane transport"/>
    <property type="evidence" value="ECO:0007669"/>
    <property type="project" value="UniProtKB-KW"/>
</dbReference>
<keyword evidence="5" id="KW-0812">Transmembrane</keyword>
<evidence type="ECO:0000313" key="13">
    <source>
        <dbReference type="WBParaSite" id="jg18644"/>
    </source>
</evidence>
<reference evidence="13" key="1">
    <citation type="submission" date="2022-11" db="UniProtKB">
        <authorList>
            <consortium name="WormBaseParasite"/>
        </authorList>
    </citation>
    <scope>IDENTIFICATION</scope>
</reference>
<evidence type="ECO:0000256" key="7">
    <source>
        <dbReference type="ARBA" id="ARBA00022949"/>
    </source>
</evidence>
<evidence type="ECO:0000256" key="10">
    <source>
        <dbReference type="ARBA" id="ARBA00023136"/>
    </source>
</evidence>
<evidence type="ECO:0000256" key="2">
    <source>
        <dbReference type="ARBA" id="ARBA00004651"/>
    </source>
</evidence>
<accession>A0A915DE56</accession>
<evidence type="ECO:0000256" key="11">
    <source>
        <dbReference type="ARBA" id="ARBA00023303"/>
    </source>
</evidence>
<keyword evidence="8" id="KW-1133">Transmembrane helix</keyword>
<name>A0A915DE56_9BILA</name>
<keyword evidence="4" id="KW-1003">Cell membrane</keyword>
<dbReference type="InterPro" id="IPR000990">
    <property type="entry name" value="Innexin"/>
</dbReference>